<name>A0A094IKT9_9GAMM</name>
<dbReference type="Proteomes" id="UP000053718">
    <property type="component" value="Unassembled WGS sequence"/>
</dbReference>
<keyword evidence="5" id="KW-0201">Cytochrome c-type biogenesis</keyword>
<comment type="caution">
    <text evidence="9">The sequence shown here is derived from an EMBL/GenBank/DDBJ whole genome shotgun (WGS) entry which is preliminary data.</text>
</comment>
<protein>
    <recommendedName>
        <fullName evidence="7">Cytochrome c-type biogenesis protein</fullName>
    </recommendedName>
</protein>
<dbReference type="AlphaFoldDB" id="A0A094IKT9"/>
<keyword evidence="2 7" id="KW-0349">Heme</keyword>
<dbReference type="GO" id="GO:0017004">
    <property type="term" value="P:cytochrome complex assembly"/>
    <property type="evidence" value="ECO:0007669"/>
    <property type="project" value="UniProtKB-KW"/>
</dbReference>
<dbReference type="InterPro" id="IPR051263">
    <property type="entry name" value="C-type_cytochrome_biogenesis"/>
</dbReference>
<evidence type="ECO:0000259" key="8">
    <source>
        <dbReference type="Pfam" id="PF03918"/>
    </source>
</evidence>
<dbReference type="OrthoDB" id="9804975at2"/>
<keyword evidence="7" id="KW-0812">Transmembrane</keyword>
<dbReference type="STRING" id="1517416.IDAT_09915"/>
<dbReference type="InterPro" id="IPR005616">
    <property type="entry name" value="CcmH/CycL/Ccl2/NrfF_N"/>
</dbReference>
<keyword evidence="10" id="KW-1185">Reference proteome</keyword>
<evidence type="ECO:0000256" key="6">
    <source>
        <dbReference type="ARBA" id="ARBA00023004"/>
    </source>
</evidence>
<evidence type="ECO:0000256" key="1">
    <source>
        <dbReference type="ARBA" id="ARBA00010342"/>
    </source>
</evidence>
<feature type="signal peptide" evidence="7">
    <location>
        <begin position="1"/>
        <end position="30"/>
    </location>
</feature>
<accession>A0A094IKT9</accession>
<dbReference type="GO" id="GO:0005886">
    <property type="term" value="C:plasma membrane"/>
    <property type="evidence" value="ECO:0007669"/>
    <property type="project" value="TreeGrafter"/>
</dbReference>
<keyword evidence="4 7" id="KW-0732">Signal</keyword>
<dbReference type="PANTHER" id="PTHR47870">
    <property type="entry name" value="CYTOCHROME C-TYPE BIOGENESIS PROTEIN CCMH"/>
    <property type="match status" value="1"/>
</dbReference>
<dbReference type="eggNOG" id="COG3088">
    <property type="taxonomic scope" value="Bacteria"/>
</dbReference>
<keyword evidence="7" id="KW-0472">Membrane</keyword>
<feature type="transmembrane region" description="Helical" evidence="7">
    <location>
        <begin position="116"/>
        <end position="136"/>
    </location>
</feature>
<gene>
    <name evidence="9" type="ORF">IDAT_09915</name>
</gene>
<evidence type="ECO:0000313" key="10">
    <source>
        <dbReference type="Proteomes" id="UP000053718"/>
    </source>
</evidence>
<comment type="function">
    <text evidence="7">Possible subunit of a heme lyase.</text>
</comment>
<dbReference type="InterPro" id="IPR038297">
    <property type="entry name" value="CcmH/CycL/NrfF/Ccl2_sf"/>
</dbReference>
<dbReference type="GO" id="GO:0046872">
    <property type="term" value="F:metal ion binding"/>
    <property type="evidence" value="ECO:0007669"/>
    <property type="project" value="UniProtKB-KW"/>
</dbReference>
<evidence type="ECO:0000256" key="5">
    <source>
        <dbReference type="ARBA" id="ARBA00022748"/>
    </source>
</evidence>
<evidence type="ECO:0000256" key="7">
    <source>
        <dbReference type="RuleBase" id="RU364112"/>
    </source>
</evidence>
<evidence type="ECO:0000313" key="9">
    <source>
        <dbReference type="EMBL" id="KFZ28310.1"/>
    </source>
</evidence>
<dbReference type="Pfam" id="PF03918">
    <property type="entry name" value="CcmH"/>
    <property type="match status" value="1"/>
</dbReference>
<dbReference type="RefSeq" id="WP_034733273.1">
    <property type="nucleotide sequence ID" value="NZ_JPIN01000009.1"/>
</dbReference>
<organism evidence="9 10">
    <name type="scientific">Pseudidiomarina atlantica</name>
    <dbReference type="NCBI Taxonomy" id="1517416"/>
    <lineage>
        <taxon>Bacteria</taxon>
        <taxon>Pseudomonadati</taxon>
        <taxon>Pseudomonadota</taxon>
        <taxon>Gammaproteobacteria</taxon>
        <taxon>Alteromonadales</taxon>
        <taxon>Idiomarinaceae</taxon>
        <taxon>Pseudidiomarina</taxon>
    </lineage>
</organism>
<keyword evidence="7" id="KW-1133">Transmembrane helix</keyword>
<dbReference type="FunFam" id="1.10.8.640:FF:000001">
    <property type="entry name" value="Cytochrome c-type biogenesis protein"/>
    <property type="match status" value="1"/>
</dbReference>
<dbReference type="Gene3D" id="1.10.8.640">
    <property type="entry name" value="Cytochrome C biogenesis protein"/>
    <property type="match status" value="1"/>
</dbReference>
<dbReference type="PANTHER" id="PTHR47870:SF1">
    <property type="entry name" value="CYTOCHROME C-TYPE BIOGENESIS PROTEIN CCMH"/>
    <property type="match status" value="1"/>
</dbReference>
<feature type="domain" description="CcmH/CycL/Ccl2/NrfF N-terminal" evidence="8">
    <location>
        <begin position="23"/>
        <end position="157"/>
    </location>
</feature>
<proteinExistence type="inferred from homology"/>
<reference evidence="9 10" key="1">
    <citation type="submission" date="2014-06" db="EMBL/GenBank/DDBJ databases">
        <title>Draft genome sequence of Idiomarina sp. MCCC 1A10513.</title>
        <authorList>
            <person name="Du J."/>
            <person name="Lai Q."/>
            <person name="Shao Z."/>
        </authorList>
    </citation>
    <scope>NUCLEOTIDE SEQUENCE [LARGE SCALE GENOMIC DNA]</scope>
    <source>
        <strain evidence="9 10">MCCC 1A10513</strain>
    </source>
</reference>
<evidence type="ECO:0000256" key="3">
    <source>
        <dbReference type="ARBA" id="ARBA00022723"/>
    </source>
</evidence>
<evidence type="ECO:0000256" key="4">
    <source>
        <dbReference type="ARBA" id="ARBA00022729"/>
    </source>
</evidence>
<comment type="similarity">
    <text evidence="1 7">Belongs to the CcmH/CycL/Ccl2/NrfF family.</text>
</comment>
<keyword evidence="6 7" id="KW-0408">Iron</keyword>
<sequence>MKQIIRATFFVAAMLVAPSLWLASMPAVQAQNLQEYQFEDPAQEALFRELIGELRCPKCQNQSIADSNAELAVDLRDRTYMMVRDGATKQQVIDFMVARYGDFVHYQPPMNIATSILWWGPIAVLVIGAFVIVFRVKQQRQTEVSLSDEEQAQLATLRAEKKDTDA</sequence>
<dbReference type="EMBL" id="JPIN01000009">
    <property type="protein sequence ID" value="KFZ28310.1"/>
    <property type="molecule type" value="Genomic_DNA"/>
</dbReference>
<feature type="chain" id="PRO_5011021979" description="Cytochrome c-type biogenesis protein" evidence="7">
    <location>
        <begin position="31"/>
        <end position="166"/>
    </location>
</feature>
<dbReference type="CDD" id="cd16378">
    <property type="entry name" value="CcmH_N"/>
    <property type="match status" value="1"/>
</dbReference>
<keyword evidence="3 7" id="KW-0479">Metal-binding</keyword>
<evidence type="ECO:0000256" key="2">
    <source>
        <dbReference type="ARBA" id="ARBA00022617"/>
    </source>
</evidence>